<dbReference type="Pfam" id="PF01037">
    <property type="entry name" value="AsnC_trans_reg"/>
    <property type="match status" value="1"/>
</dbReference>
<accession>A0A3P1STA3</accession>
<comment type="caution">
    <text evidence="7">The sequence shown here is derived from an EMBL/GenBank/DDBJ whole genome shotgun (WGS) entry which is preliminary data.</text>
</comment>
<evidence type="ECO:0000256" key="5">
    <source>
        <dbReference type="ARBA" id="ARBA00039227"/>
    </source>
</evidence>
<dbReference type="AlphaFoldDB" id="A0A3P1STA3"/>
<keyword evidence="4" id="KW-0804">Transcription</keyword>
<gene>
    <name evidence="7" type="ORF">EHS89_04820</name>
</gene>
<dbReference type="InterPro" id="IPR011991">
    <property type="entry name" value="ArsR-like_HTH"/>
</dbReference>
<dbReference type="InterPro" id="IPR019887">
    <property type="entry name" value="Tscrpt_reg_AsnC/Lrp_C"/>
</dbReference>
<dbReference type="PRINTS" id="PR00033">
    <property type="entry name" value="HTHASNC"/>
</dbReference>
<dbReference type="Gene3D" id="3.30.70.920">
    <property type="match status" value="1"/>
</dbReference>
<dbReference type="GO" id="GO:0043201">
    <property type="term" value="P:response to L-leucine"/>
    <property type="evidence" value="ECO:0007669"/>
    <property type="project" value="TreeGrafter"/>
</dbReference>
<name>A0A3P1STA3_9GAMM</name>
<evidence type="ECO:0000256" key="4">
    <source>
        <dbReference type="ARBA" id="ARBA00023163"/>
    </source>
</evidence>
<reference evidence="7 8" key="1">
    <citation type="submission" date="2018-11" db="EMBL/GenBank/DDBJ databases">
        <title>The draft genome sequence of Amphritea balenae JAMM 1525T.</title>
        <authorList>
            <person name="Fang Z."/>
            <person name="Zhang Y."/>
            <person name="Han X."/>
        </authorList>
    </citation>
    <scope>NUCLEOTIDE SEQUENCE [LARGE SCALE GENOMIC DNA]</scope>
    <source>
        <strain evidence="7 8">JAMM 1525</strain>
    </source>
</reference>
<dbReference type="OrthoDB" id="8590699at2"/>
<dbReference type="SMART" id="SM00344">
    <property type="entry name" value="HTH_ASNC"/>
    <property type="match status" value="1"/>
</dbReference>
<dbReference type="InterPro" id="IPR011008">
    <property type="entry name" value="Dimeric_a/b-barrel"/>
</dbReference>
<dbReference type="Proteomes" id="UP000267535">
    <property type="component" value="Unassembled WGS sequence"/>
</dbReference>
<dbReference type="PANTHER" id="PTHR30154">
    <property type="entry name" value="LEUCINE-RESPONSIVE REGULATORY PROTEIN"/>
    <property type="match status" value="1"/>
</dbReference>
<dbReference type="Gene3D" id="1.10.10.10">
    <property type="entry name" value="Winged helix-like DNA-binding domain superfamily/Winged helix DNA-binding domain"/>
    <property type="match status" value="1"/>
</dbReference>
<keyword evidence="1" id="KW-0805">Transcription regulation</keyword>
<keyword evidence="3" id="KW-0010">Activator</keyword>
<dbReference type="SUPFAM" id="SSF46785">
    <property type="entry name" value="Winged helix' DNA-binding domain"/>
    <property type="match status" value="1"/>
</dbReference>
<dbReference type="InterPro" id="IPR019888">
    <property type="entry name" value="Tscrpt_reg_AsnC-like"/>
</dbReference>
<evidence type="ECO:0000313" key="8">
    <source>
        <dbReference type="Proteomes" id="UP000267535"/>
    </source>
</evidence>
<dbReference type="Pfam" id="PF13412">
    <property type="entry name" value="HTH_24"/>
    <property type="match status" value="1"/>
</dbReference>
<dbReference type="SUPFAM" id="SSF54909">
    <property type="entry name" value="Dimeric alpha+beta barrel"/>
    <property type="match status" value="1"/>
</dbReference>
<dbReference type="PROSITE" id="PS50956">
    <property type="entry name" value="HTH_ASNC_2"/>
    <property type="match status" value="1"/>
</dbReference>
<feature type="domain" description="HTH asnC-type" evidence="6">
    <location>
        <begin position="4"/>
        <end position="65"/>
    </location>
</feature>
<dbReference type="GO" id="GO:0043565">
    <property type="term" value="F:sequence-specific DNA binding"/>
    <property type="evidence" value="ECO:0007669"/>
    <property type="project" value="InterPro"/>
</dbReference>
<evidence type="ECO:0000256" key="1">
    <source>
        <dbReference type="ARBA" id="ARBA00023015"/>
    </source>
</evidence>
<dbReference type="EMBL" id="RQXV01000002">
    <property type="protein sequence ID" value="RRD00419.1"/>
    <property type="molecule type" value="Genomic_DNA"/>
</dbReference>
<dbReference type="InterPro" id="IPR000485">
    <property type="entry name" value="AsnC-type_HTH_dom"/>
</dbReference>
<keyword evidence="2" id="KW-0238">DNA-binding</keyword>
<proteinExistence type="predicted"/>
<dbReference type="GO" id="GO:0006355">
    <property type="term" value="P:regulation of DNA-templated transcription"/>
    <property type="evidence" value="ECO:0007669"/>
    <property type="project" value="UniProtKB-ARBA"/>
</dbReference>
<organism evidence="7 8">
    <name type="scientific">Amphritea balenae</name>
    <dbReference type="NCBI Taxonomy" id="452629"/>
    <lineage>
        <taxon>Bacteria</taxon>
        <taxon>Pseudomonadati</taxon>
        <taxon>Pseudomonadota</taxon>
        <taxon>Gammaproteobacteria</taxon>
        <taxon>Oceanospirillales</taxon>
        <taxon>Oceanospirillaceae</taxon>
        <taxon>Amphritea</taxon>
    </lineage>
</organism>
<evidence type="ECO:0000256" key="3">
    <source>
        <dbReference type="ARBA" id="ARBA00023159"/>
    </source>
</evidence>
<dbReference type="GO" id="GO:0005829">
    <property type="term" value="C:cytosol"/>
    <property type="evidence" value="ECO:0007669"/>
    <property type="project" value="TreeGrafter"/>
</dbReference>
<dbReference type="InterPro" id="IPR036388">
    <property type="entry name" value="WH-like_DNA-bd_sf"/>
</dbReference>
<dbReference type="InterPro" id="IPR036390">
    <property type="entry name" value="WH_DNA-bd_sf"/>
</dbReference>
<evidence type="ECO:0000256" key="2">
    <source>
        <dbReference type="ARBA" id="ARBA00023125"/>
    </source>
</evidence>
<dbReference type="GO" id="GO:0006524">
    <property type="term" value="P:alanine catabolic process"/>
    <property type="evidence" value="ECO:0007669"/>
    <property type="project" value="TreeGrafter"/>
</dbReference>
<keyword evidence="8" id="KW-1185">Reference proteome</keyword>
<evidence type="ECO:0000313" key="7">
    <source>
        <dbReference type="EMBL" id="RRD00419.1"/>
    </source>
</evidence>
<protein>
    <recommendedName>
        <fullName evidence="5">Leucine-responsive regulatory protein</fullName>
    </recommendedName>
</protein>
<evidence type="ECO:0000259" key="6">
    <source>
        <dbReference type="PROSITE" id="PS50956"/>
    </source>
</evidence>
<sequence length="153" mass="17408">MDNLDKLDIAILRELQKNARITVTELASRVGLSKTPCQIRMKRLEEQGYILGYIALVDQKKLGTKHVAFVQVTLSDTKTRALQAFNEAVREIPEIEQCHMIASNFDYLLKIRTTGMESYREVLGEKISSLPYVAQTSTFVVMEDVKDIESKLL</sequence>
<dbReference type="CDD" id="cd00090">
    <property type="entry name" value="HTH_ARSR"/>
    <property type="match status" value="1"/>
</dbReference>
<dbReference type="RefSeq" id="WP_124925000.1">
    <property type="nucleotide sequence ID" value="NZ_BMOH01000003.1"/>
</dbReference>
<dbReference type="PANTHER" id="PTHR30154:SF0">
    <property type="entry name" value="LEUCINE-RESPONSIVE REGULATORY PROTEIN"/>
    <property type="match status" value="1"/>
</dbReference>